<feature type="signal peptide" evidence="4">
    <location>
        <begin position="1"/>
        <end position="24"/>
    </location>
</feature>
<evidence type="ECO:0000256" key="1">
    <source>
        <dbReference type="ARBA" id="ARBA00005695"/>
    </source>
</evidence>
<dbReference type="InterPro" id="IPR030678">
    <property type="entry name" value="Peptide/Ni-bd"/>
</dbReference>
<dbReference type="PIRSF" id="PIRSF002741">
    <property type="entry name" value="MppA"/>
    <property type="match status" value="1"/>
</dbReference>
<feature type="chain" id="PRO_5018790523" evidence="4">
    <location>
        <begin position="25"/>
        <end position="525"/>
    </location>
</feature>
<dbReference type="EMBL" id="SACT01000002">
    <property type="protein sequence ID" value="RVT52816.1"/>
    <property type="molecule type" value="Genomic_DNA"/>
</dbReference>
<dbReference type="SUPFAM" id="SSF53850">
    <property type="entry name" value="Periplasmic binding protein-like II"/>
    <property type="match status" value="1"/>
</dbReference>
<keyword evidence="2" id="KW-0813">Transport</keyword>
<dbReference type="InterPro" id="IPR023765">
    <property type="entry name" value="SBP_5_CS"/>
</dbReference>
<dbReference type="Gene3D" id="3.10.105.10">
    <property type="entry name" value="Dipeptide-binding Protein, Domain 3"/>
    <property type="match status" value="1"/>
</dbReference>
<evidence type="ECO:0000256" key="4">
    <source>
        <dbReference type="SAM" id="SignalP"/>
    </source>
</evidence>
<keyword evidence="3 4" id="KW-0732">Signal</keyword>
<comment type="similarity">
    <text evidence="1">Belongs to the bacterial solute-binding protein 5 family.</text>
</comment>
<keyword evidence="7" id="KW-1185">Reference proteome</keyword>
<dbReference type="GO" id="GO:0030288">
    <property type="term" value="C:outer membrane-bounded periplasmic space"/>
    <property type="evidence" value="ECO:0007669"/>
    <property type="project" value="UniProtKB-ARBA"/>
</dbReference>
<protein>
    <submittedName>
        <fullName evidence="6">ABC transporter substrate-binding protein</fullName>
    </submittedName>
</protein>
<dbReference type="PANTHER" id="PTHR30290:SF9">
    <property type="entry name" value="OLIGOPEPTIDE-BINDING PROTEIN APPA"/>
    <property type="match status" value="1"/>
</dbReference>
<gene>
    <name evidence="6" type="ORF">ENE75_10430</name>
</gene>
<evidence type="ECO:0000313" key="7">
    <source>
        <dbReference type="Proteomes" id="UP000288178"/>
    </source>
</evidence>
<dbReference type="Gene3D" id="3.90.76.10">
    <property type="entry name" value="Dipeptide-binding Protein, Domain 1"/>
    <property type="match status" value="1"/>
</dbReference>
<reference evidence="6 7" key="1">
    <citation type="submission" date="2019-01" db="EMBL/GenBank/DDBJ databases">
        <authorList>
            <person name="Chen W.-M."/>
        </authorList>
    </citation>
    <scope>NUCLEOTIDE SEQUENCE [LARGE SCALE GENOMIC DNA]</scope>
    <source>
        <strain evidence="6 7">ICH-3</strain>
    </source>
</reference>
<dbReference type="PANTHER" id="PTHR30290">
    <property type="entry name" value="PERIPLASMIC BINDING COMPONENT OF ABC TRANSPORTER"/>
    <property type="match status" value="1"/>
</dbReference>
<feature type="domain" description="Solute-binding protein family 5" evidence="5">
    <location>
        <begin position="68"/>
        <end position="441"/>
    </location>
</feature>
<dbReference type="CDD" id="cd08498">
    <property type="entry name" value="PBP2_NikA_DppA_OppA_like_2"/>
    <property type="match status" value="1"/>
</dbReference>
<dbReference type="InterPro" id="IPR000914">
    <property type="entry name" value="SBP_5_dom"/>
</dbReference>
<evidence type="ECO:0000313" key="6">
    <source>
        <dbReference type="EMBL" id="RVT52816.1"/>
    </source>
</evidence>
<evidence type="ECO:0000259" key="5">
    <source>
        <dbReference type="Pfam" id="PF00496"/>
    </source>
</evidence>
<dbReference type="GO" id="GO:1904680">
    <property type="term" value="F:peptide transmembrane transporter activity"/>
    <property type="evidence" value="ECO:0007669"/>
    <property type="project" value="TreeGrafter"/>
</dbReference>
<dbReference type="Gene3D" id="3.40.190.10">
    <property type="entry name" value="Periplasmic binding protein-like II"/>
    <property type="match status" value="1"/>
</dbReference>
<dbReference type="AlphaFoldDB" id="A0A3S2U4C6"/>
<accession>A0A3S2U4C6</accession>
<sequence length="525" mass="56538">MSGSNVVRRAAVPLLLSLPLLAMAQDLRVGLAAEPSSLDPHYHNLSPNNMTSRHVYDTLVSQDAKQTLGPGLAESWKAVDPTTWEFKLRRNVKFFDGSPFTVDDVLATVKRLPNVPRSPSSFAPFVAGMTFEKVDSHTLRVKTAAPAPLVPTNLSTFGIVSKACAEGVSTEDFNALKCQGGTGPFKFTEYKPGDRIGLARNDAYWGNKPAWATVSFRFLTAAPTRVAALLAGDVDVIEGVPPTDIPRLKADANIDIAETLSNRVIYFHMDQFRENSPFITAKDGSPIKNPLLDRRVRQALSMAINRPAIVERLMDGAAVPAEQVLAKSFFGTSPKLQPTAFDLAGAKKLLAEAGFPNGFKMKMHGPAGRYTNDTKIIEAVAQMFTRLGIDTEIETIPPANFFSRASTGAGGLPEFSFILVGWGASTGETSGSLKSLMGTFDKAKGSGAANRGRYSNPALDAKLQEALATVDDAQRAALLAEASEIAFNDVGIIPSHYQTNVWASRKGFKVQARSDEYTLATGISR</sequence>
<organism evidence="6 7">
    <name type="scientific">Rubrivivax albus</name>
    <dbReference type="NCBI Taxonomy" id="2499835"/>
    <lineage>
        <taxon>Bacteria</taxon>
        <taxon>Pseudomonadati</taxon>
        <taxon>Pseudomonadota</taxon>
        <taxon>Betaproteobacteria</taxon>
        <taxon>Burkholderiales</taxon>
        <taxon>Sphaerotilaceae</taxon>
        <taxon>Rubrivivax</taxon>
    </lineage>
</organism>
<dbReference type="GO" id="GO:0043190">
    <property type="term" value="C:ATP-binding cassette (ABC) transporter complex"/>
    <property type="evidence" value="ECO:0007669"/>
    <property type="project" value="InterPro"/>
</dbReference>
<proteinExistence type="inferred from homology"/>
<dbReference type="RefSeq" id="WP_128198188.1">
    <property type="nucleotide sequence ID" value="NZ_SACT01000002.1"/>
</dbReference>
<dbReference type="Pfam" id="PF00496">
    <property type="entry name" value="SBP_bac_5"/>
    <property type="match status" value="1"/>
</dbReference>
<evidence type="ECO:0000256" key="3">
    <source>
        <dbReference type="ARBA" id="ARBA00022729"/>
    </source>
</evidence>
<dbReference type="OrthoDB" id="9801799at2"/>
<comment type="caution">
    <text evidence="6">The sequence shown here is derived from an EMBL/GenBank/DDBJ whole genome shotgun (WGS) entry which is preliminary data.</text>
</comment>
<dbReference type="GO" id="GO:0015833">
    <property type="term" value="P:peptide transport"/>
    <property type="evidence" value="ECO:0007669"/>
    <property type="project" value="TreeGrafter"/>
</dbReference>
<dbReference type="Proteomes" id="UP000288178">
    <property type="component" value="Unassembled WGS sequence"/>
</dbReference>
<dbReference type="InterPro" id="IPR039424">
    <property type="entry name" value="SBP_5"/>
</dbReference>
<name>A0A3S2U4C6_9BURK</name>
<dbReference type="PROSITE" id="PS01040">
    <property type="entry name" value="SBP_BACTERIAL_5"/>
    <property type="match status" value="1"/>
</dbReference>
<evidence type="ECO:0000256" key="2">
    <source>
        <dbReference type="ARBA" id="ARBA00022448"/>
    </source>
</evidence>